<dbReference type="GO" id="GO:0005886">
    <property type="term" value="C:plasma membrane"/>
    <property type="evidence" value="ECO:0007669"/>
    <property type="project" value="UniProtKB-SubCell"/>
</dbReference>
<keyword evidence="2 9" id="KW-0813">Transport</keyword>
<keyword evidence="7 9" id="KW-0811">Translocation</keyword>
<dbReference type="EMBL" id="RBIM01000003">
    <property type="protein sequence ID" value="RKR00102.1"/>
    <property type="molecule type" value="Genomic_DNA"/>
</dbReference>
<evidence type="ECO:0000256" key="8">
    <source>
        <dbReference type="ARBA" id="ARBA00023136"/>
    </source>
</evidence>
<dbReference type="PRINTS" id="PR01755">
    <property type="entry name" value="SECFTRNLCASE"/>
</dbReference>
<evidence type="ECO:0000256" key="2">
    <source>
        <dbReference type="ARBA" id="ARBA00022448"/>
    </source>
</evidence>
<dbReference type="InterPro" id="IPR022645">
    <property type="entry name" value="SecD/SecF_bac"/>
</dbReference>
<feature type="transmembrane region" description="Helical" evidence="9">
    <location>
        <begin position="282"/>
        <end position="304"/>
    </location>
</feature>
<dbReference type="InterPro" id="IPR022813">
    <property type="entry name" value="SecD/SecF_arch_bac"/>
</dbReference>
<sequence length="314" mass="33854">MTLALVKYLPTSAKVPFIRGRFIALAISGLFIAFSMFEFATVGINFGIDFRGGIQTEVAALNATSIEDLRSTANELNLGEARVQGAGASGADRTTYLISLPLQEGEGLEGEAAQNTARQALEDALVAAFPDIEMRGTTVIGGAVSGELIVTGFTAIGVALFLMLVYIWFRFEWQYSVGAIVALTHDVIATIGMFSLTQMTFDLATVAAILTIVGYSMNDTVVVYDRIRENLRKYKRMPLQDVLNLSINDTLSRTILTSVTTLVALVSLYLIGGTALKGFAFAMIWGVLIGTFSSIFVAAPILLFTNVQRESNES</sequence>
<evidence type="ECO:0000256" key="3">
    <source>
        <dbReference type="ARBA" id="ARBA00022475"/>
    </source>
</evidence>
<keyword evidence="3 9" id="KW-1003">Cell membrane</keyword>
<dbReference type="HAMAP" id="MF_01464_B">
    <property type="entry name" value="SecF_B"/>
    <property type="match status" value="1"/>
</dbReference>
<dbReference type="OrthoDB" id="9774769at2"/>
<comment type="subcellular location">
    <subcellularLocation>
        <location evidence="1 9">Cell membrane</location>
        <topology evidence="1 9">Multi-pass membrane protein</topology>
    </subcellularLocation>
</comment>
<evidence type="ECO:0000259" key="10">
    <source>
        <dbReference type="Pfam" id="PF02355"/>
    </source>
</evidence>
<comment type="similarity">
    <text evidence="9">Belongs to the SecD/SecF family. SecF subfamily.</text>
</comment>
<feature type="transmembrane region" description="Helical" evidence="9">
    <location>
        <begin position="255"/>
        <end position="276"/>
    </location>
</feature>
<keyword evidence="8 9" id="KW-0472">Membrane</keyword>
<accession>A0A495DCU8</accession>
<dbReference type="InterPro" id="IPR048634">
    <property type="entry name" value="SecD_SecF_C"/>
</dbReference>
<evidence type="ECO:0000313" key="11">
    <source>
        <dbReference type="EMBL" id="RKR00102.1"/>
    </source>
</evidence>
<protein>
    <recommendedName>
        <fullName evidence="9">Protein-export membrane protein SecF</fullName>
    </recommendedName>
</protein>
<keyword evidence="4 9" id="KW-0812">Transmembrane</keyword>
<keyword evidence="6 9" id="KW-1133">Transmembrane helix</keyword>
<comment type="subunit">
    <text evidence="9">Forms a complex with SecD. Part of the essential Sec protein translocation apparatus which comprises SecA, SecYEG and auxiliary proteins SecDF-YajC and YidC.</text>
</comment>
<dbReference type="PANTHER" id="PTHR30081:SF8">
    <property type="entry name" value="PROTEIN TRANSLOCASE SUBUNIT SECF"/>
    <property type="match status" value="1"/>
</dbReference>
<dbReference type="Gene3D" id="1.20.1640.10">
    <property type="entry name" value="Multidrug efflux transporter AcrB transmembrane domain"/>
    <property type="match status" value="1"/>
</dbReference>
<evidence type="ECO:0000256" key="1">
    <source>
        <dbReference type="ARBA" id="ARBA00004651"/>
    </source>
</evidence>
<dbReference type="SUPFAM" id="SSF82866">
    <property type="entry name" value="Multidrug efflux transporter AcrB transmembrane domain"/>
    <property type="match status" value="1"/>
</dbReference>
<evidence type="ECO:0000256" key="6">
    <source>
        <dbReference type="ARBA" id="ARBA00022989"/>
    </source>
</evidence>
<dbReference type="Pfam" id="PF02355">
    <property type="entry name" value="SecD_SecF_C"/>
    <property type="match status" value="1"/>
</dbReference>
<dbReference type="PANTHER" id="PTHR30081">
    <property type="entry name" value="PROTEIN-EXPORT MEMBRANE PROTEIN SEC"/>
    <property type="match status" value="1"/>
</dbReference>
<dbReference type="AlphaFoldDB" id="A0A495DCU8"/>
<feature type="domain" description="Protein export membrane protein SecD/SecF C-terminal" evidence="10">
    <location>
        <begin position="122"/>
        <end position="305"/>
    </location>
</feature>
<proteinExistence type="inferred from homology"/>
<dbReference type="NCBIfam" id="TIGR00966">
    <property type="entry name" value="transloc_SecF"/>
    <property type="match status" value="1"/>
</dbReference>
<feature type="transmembrane region" description="Helical" evidence="9">
    <location>
        <begin position="148"/>
        <end position="169"/>
    </location>
</feature>
<comment type="function">
    <text evidence="9">Part of the Sec protein translocase complex. Interacts with the SecYEG preprotein conducting channel. SecDF uses the proton motive force (PMF) to complete protein translocation after the ATP-dependent function of SecA.</text>
</comment>
<dbReference type="RefSeq" id="WP_121210493.1">
    <property type="nucleotide sequence ID" value="NZ_RBIM01000003.1"/>
</dbReference>
<dbReference type="GO" id="GO:0065002">
    <property type="term" value="P:intracellular protein transmembrane transport"/>
    <property type="evidence" value="ECO:0007669"/>
    <property type="project" value="UniProtKB-UniRule"/>
</dbReference>
<reference evidence="11 12" key="1">
    <citation type="submission" date="2018-10" db="EMBL/GenBank/DDBJ databases">
        <title>Genomic Encyclopedia of Type Strains, Phase IV (KMG-IV): sequencing the most valuable type-strain genomes for metagenomic binning, comparative biology and taxonomic classification.</title>
        <authorList>
            <person name="Goeker M."/>
        </authorList>
    </citation>
    <scope>NUCLEOTIDE SEQUENCE [LARGE SCALE GENOMIC DNA]</scope>
    <source>
        <strain evidence="11 12">DSM 4734</strain>
    </source>
</reference>
<organism evidence="11 12">
    <name type="scientific">Maricaulis maris</name>
    <dbReference type="NCBI Taxonomy" id="74318"/>
    <lineage>
        <taxon>Bacteria</taxon>
        <taxon>Pseudomonadati</taxon>
        <taxon>Pseudomonadota</taxon>
        <taxon>Alphaproteobacteria</taxon>
        <taxon>Maricaulales</taxon>
        <taxon>Maricaulaceae</taxon>
        <taxon>Maricaulis</taxon>
    </lineage>
</organism>
<gene>
    <name evidence="9" type="primary">secF</name>
    <name evidence="11" type="ORF">C7435_1300</name>
</gene>
<dbReference type="GO" id="GO:0043952">
    <property type="term" value="P:protein transport by the Sec complex"/>
    <property type="evidence" value="ECO:0007669"/>
    <property type="project" value="UniProtKB-UniRule"/>
</dbReference>
<keyword evidence="5 9" id="KW-0653">Protein transport</keyword>
<dbReference type="InterPro" id="IPR055344">
    <property type="entry name" value="SecD_SecF_C_bact"/>
</dbReference>
<dbReference type="Proteomes" id="UP000273675">
    <property type="component" value="Unassembled WGS sequence"/>
</dbReference>
<evidence type="ECO:0000256" key="4">
    <source>
        <dbReference type="ARBA" id="ARBA00022692"/>
    </source>
</evidence>
<feature type="transmembrane region" description="Helical" evidence="9">
    <location>
        <begin position="22"/>
        <end position="48"/>
    </location>
</feature>
<evidence type="ECO:0000256" key="9">
    <source>
        <dbReference type="HAMAP-Rule" id="MF_01464"/>
    </source>
</evidence>
<comment type="caution">
    <text evidence="11">The sequence shown here is derived from an EMBL/GenBank/DDBJ whole genome shotgun (WGS) entry which is preliminary data.</text>
</comment>
<evidence type="ECO:0000313" key="12">
    <source>
        <dbReference type="Proteomes" id="UP000273675"/>
    </source>
</evidence>
<feature type="transmembrane region" description="Helical" evidence="9">
    <location>
        <begin position="176"/>
        <end position="197"/>
    </location>
</feature>
<dbReference type="GO" id="GO:0006605">
    <property type="term" value="P:protein targeting"/>
    <property type="evidence" value="ECO:0007669"/>
    <property type="project" value="UniProtKB-UniRule"/>
</dbReference>
<dbReference type="GO" id="GO:0015450">
    <property type="term" value="F:protein-transporting ATPase activity"/>
    <property type="evidence" value="ECO:0007669"/>
    <property type="project" value="InterPro"/>
</dbReference>
<dbReference type="NCBIfam" id="TIGR00916">
    <property type="entry name" value="2A0604s01"/>
    <property type="match status" value="1"/>
</dbReference>
<name>A0A495DCU8_9PROT</name>
<dbReference type="InterPro" id="IPR022646">
    <property type="entry name" value="SecD/SecF_CS"/>
</dbReference>
<dbReference type="Pfam" id="PF07549">
    <property type="entry name" value="Sec_GG"/>
    <property type="match status" value="1"/>
</dbReference>
<evidence type="ECO:0000256" key="7">
    <source>
        <dbReference type="ARBA" id="ARBA00023010"/>
    </source>
</evidence>
<evidence type="ECO:0000256" key="5">
    <source>
        <dbReference type="ARBA" id="ARBA00022927"/>
    </source>
</evidence>
<feature type="transmembrane region" description="Helical" evidence="9">
    <location>
        <begin position="203"/>
        <end position="227"/>
    </location>
</feature>
<dbReference type="InterPro" id="IPR005665">
    <property type="entry name" value="SecF_bac"/>
</dbReference>